<dbReference type="InterPro" id="IPR015943">
    <property type="entry name" value="WD40/YVTN_repeat-like_dom_sf"/>
</dbReference>
<gene>
    <name evidence="11" type="ORF">DFQ01_11415</name>
</gene>
<evidence type="ECO:0000256" key="1">
    <source>
        <dbReference type="ARBA" id="ARBA00022729"/>
    </source>
</evidence>
<proteinExistence type="inferred from homology"/>
<dbReference type="GO" id="GO:0016798">
    <property type="term" value="F:hydrolase activity, acting on glycosyl bonds"/>
    <property type="evidence" value="ECO:0007669"/>
    <property type="project" value="UniProtKB-KW"/>
</dbReference>
<keyword evidence="6" id="KW-0624">Polysaccharide degradation</keyword>
<reference evidence="11 12" key="1">
    <citation type="submission" date="2018-05" db="EMBL/GenBank/DDBJ databases">
        <title>Genomic Encyclopedia of Type Strains, Phase III (KMG-III): the genomes of soil and plant-associated and newly described type strains.</title>
        <authorList>
            <person name="Whitman W."/>
        </authorList>
    </citation>
    <scope>NUCLEOTIDE SEQUENCE [LARGE SCALE GENOMIC DNA]</scope>
    <source>
        <strain evidence="11 12">CECT 5696</strain>
    </source>
</reference>
<keyword evidence="12" id="KW-1185">Reference proteome</keyword>
<evidence type="ECO:0000256" key="3">
    <source>
        <dbReference type="ARBA" id="ARBA00023001"/>
    </source>
</evidence>
<dbReference type="SUPFAM" id="SSF110296">
    <property type="entry name" value="Oligoxyloglucan reducing end-specific cellobiohydrolase"/>
    <property type="match status" value="2"/>
</dbReference>
<dbReference type="EMBL" id="QGTQ01000014">
    <property type="protein sequence ID" value="PWV99440.1"/>
    <property type="molecule type" value="Genomic_DNA"/>
</dbReference>
<name>A0A2V2YRA2_9BACL</name>
<dbReference type="GO" id="GO:0030245">
    <property type="term" value="P:cellulose catabolic process"/>
    <property type="evidence" value="ECO:0007669"/>
    <property type="project" value="UniProtKB-KW"/>
</dbReference>
<keyword evidence="5" id="KW-0326">Glycosidase</keyword>
<sequence>MIKKWLSVSVAAVLLTGSIGLTGAAPKASAADQSIASEQYNWGRATVVGGGFIPGIIFNQKEKDLIYARTDMGGAYRWDAATSTWKQLLDFVSMEEWNMMGVESLATDPVEPNRLYVAAGTYSNDFTKMNGVMLRSTDKGETWQRTELPFKFGGNMPGRSMGERLVIDPNNNSVLYFGARNDNGLWRSTDYGATWSKVESFTAPTDVKEYYGGTVGPVWITFDPTTGSAGQTTQTIYVGVADRDTSIYRSTDGGTTWEPVPDQPKQGFLPHHGVLSSTGQLYITYNSEIGPYDGGTGSVWKFDTTTGVWTDISPSGVGNTENPYGGLAVDAQHPDTIMVSTLNKWYPDDNIYRSTDGGATWKPFFTLDYSVGWPPARDNNYTIDYSKAPWLDWGEIKDPTQTPERSPKLGWMMGDLEIDPFNSDRMMYGTGATLYGSLNATALDSDENVNIEVMASGIEETAVNGLISTPEGASLLSAMGDIGGFRHEDLTKAPSMITNPYIGSATDIDYAELNSNIVVRVGYADGDSPDIGISQDNGVTWTPGTNVGSQSGAGWVAVSANGGSIVWSSSNDPVNYSTDLGSTWTESQGIPQGAVVSSDRVNPNKIYGTYEGTFYVSTDGGATFSAQATGLPEGLNSKFKAVPGKEGDIWIAGAKNEDHPELPYGLFHSTDSGSTFTKVSSVVEAATVGFGKAAPNQTYPAIYMNAKLDGNYGFYRSNDGGSTWVRINDDQHQYANANRAITGDPNVYGRVYIATNGFGIVVGDTTIPNPTTPTDPITPTTPTTPTTSGGRFVAADSTDSGQGTTNPIDQSGGEESNNLPTDSFKDIGSLSTEMQDAIHYLYKQGVVNGITSTTFAPQAQLTRAQFITMILRALGIEPGGTSSFNDVASTAWYAGYIGAAQEAGIVTGGGNGNFDPNRPITRQELCVILLRALQAKGYTLDGIGSGTSSAFKDADSIAAYAADAVEQLVQAGIVQGRPNGTFGAQDQANRGEAAVLMYRLLQQLQSLQ</sequence>
<dbReference type="Pfam" id="PF00395">
    <property type="entry name" value="SLH"/>
    <property type="match status" value="3"/>
</dbReference>
<evidence type="ECO:0000256" key="6">
    <source>
        <dbReference type="ARBA" id="ARBA00023326"/>
    </source>
</evidence>
<dbReference type="FunFam" id="2.130.10.10:FF:000534">
    <property type="entry name" value="Xyloglucanase Xgh74A"/>
    <property type="match status" value="1"/>
</dbReference>
<dbReference type="PANTHER" id="PTHR43739:SF2">
    <property type="entry name" value="OLIGOXYLOGLUCAN-REDUCING END-SPECIFIC XYLOGLUCANASE-RELATED"/>
    <property type="match status" value="1"/>
</dbReference>
<dbReference type="Proteomes" id="UP000246635">
    <property type="component" value="Unassembled WGS sequence"/>
</dbReference>
<feature type="chain" id="PRO_5016054372" evidence="9">
    <location>
        <begin position="31"/>
        <end position="1008"/>
    </location>
</feature>
<dbReference type="CDD" id="cd15482">
    <property type="entry name" value="Sialidase_non-viral"/>
    <property type="match status" value="2"/>
</dbReference>
<evidence type="ECO:0000256" key="8">
    <source>
        <dbReference type="SAM" id="MobiDB-lite"/>
    </source>
</evidence>
<feature type="domain" description="SLH" evidence="10">
    <location>
        <begin position="948"/>
        <end position="1008"/>
    </location>
</feature>
<evidence type="ECO:0000313" key="12">
    <source>
        <dbReference type="Proteomes" id="UP000246635"/>
    </source>
</evidence>
<evidence type="ECO:0000313" key="11">
    <source>
        <dbReference type="EMBL" id="PWV99440.1"/>
    </source>
</evidence>
<dbReference type="InterPro" id="IPR001119">
    <property type="entry name" value="SLH_dom"/>
</dbReference>
<accession>A0A2V2YRA2</accession>
<evidence type="ECO:0000259" key="10">
    <source>
        <dbReference type="PROSITE" id="PS51272"/>
    </source>
</evidence>
<keyword evidence="2" id="KW-0378">Hydrolase</keyword>
<dbReference type="InterPro" id="IPR052025">
    <property type="entry name" value="Xyloglucanase_GH74"/>
</dbReference>
<dbReference type="Gene3D" id="2.130.10.10">
    <property type="entry name" value="YVTN repeat-like/Quinoprotein amine dehydrogenase"/>
    <property type="match status" value="2"/>
</dbReference>
<comment type="similarity">
    <text evidence="7">Belongs to the glycosyl hydrolase 74 family.</text>
</comment>
<feature type="compositionally biased region" description="Low complexity" evidence="8">
    <location>
        <begin position="766"/>
        <end position="787"/>
    </location>
</feature>
<keyword evidence="1 9" id="KW-0732">Signal</keyword>
<keyword evidence="4" id="KW-0119">Carbohydrate metabolism</keyword>
<evidence type="ECO:0000256" key="5">
    <source>
        <dbReference type="ARBA" id="ARBA00023295"/>
    </source>
</evidence>
<feature type="compositionally biased region" description="Polar residues" evidence="8">
    <location>
        <begin position="797"/>
        <end position="821"/>
    </location>
</feature>
<feature type="domain" description="SLH" evidence="10">
    <location>
        <begin position="821"/>
        <end position="879"/>
    </location>
</feature>
<evidence type="ECO:0000256" key="2">
    <source>
        <dbReference type="ARBA" id="ARBA00022801"/>
    </source>
</evidence>
<dbReference type="OrthoDB" id="9757947at2"/>
<feature type="domain" description="SLH" evidence="10">
    <location>
        <begin position="880"/>
        <end position="943"/>
    </location>
</feature>
<feature type="signal peptide" evidence="9">
    <location>
        <begin position="1"/>
        <end position="30"/>
    </location>
</feature>
<evidence type="ECO:0000256" key="7">
    <source>
        <dbReference type="ARBA" id="ARBA00037986"/>
    </source>
</evidence>
<dbReference type="GO" id="GO:0010411">
    <property type="term" value="P:xyloglucan metabolic process"/>
    <property type="evidence" value="ECO:0007669"/>
    <property type="project" value="TreeGrafter"/>
</dbReference>
<feature type="region of interest" description="Disordered" evidence="8">
    <location>
        <begin position="766"/>
        <end position="821"/>
    </location>
</feature>
<comment type="caution">
    <text evidence="11">The sequence shown here is derived from an EMBL/GenBank/DDBJ whole genome shotgun (WGS) entry which is preliminary data.</text>
</comment>
<evidence type="ECO:0000256" key="9">
    <source>
        <dbReference type="SAM" id="SignalP"/>
    </source>
</evidence>
<keyword evidence="3" id="KW-0136">Cellulose degradation</keyword>
<organism evidence="11 12">
    <name type="scientific">Paenibacillus cellulosilyticus</name>
    <dbReference type="NCBI Taxonomy" id="375489"/>
    <lineage>
        <taxon>Bacteria</taxon>
        <taxon>Bacillati</taxon>
        <taxon>Bacillota</taxon>
        <taxon>Bacilli</taxon>
        <taxon>Bacillales</taxon>
        <taxon>Paenibacillaceae</taxon>
        <taxon>Paenibacillus</taxon>
    </lineage>
</organism>
<evidence type="ECO:0000256" key="4">
    <source>
        <dbReference type="ARBA" id="ARBA00023277"/>
    </source>
</evidence>
<dbReference type="AlphaFoldDB" id="A0A2V2YRA2"/>
<protein>
    <submittedName>
        <fullName evidence="11">S-layer family protein</fullName>
    </submittedName>
</protein>
<dbReference type="RefSeq" id="WP_110045187.1">
    <property type="nucleotide sequence ID" value="NZ_CP054612.1"/>
</dbReference>
<dbReference type="PANTHER" id="PTHR43739">
    <property type="entry name" value="XYLOGLUCANASE (EUROFUNG)"/>
    <property type="match status" value="1"/>
</dbReference>
<dbReference type="PROSITE" id="PS51272">
    <property type="entry name" value="SLH"/>
    <property type="match status" value="3"/>
</dbReference>